<organism evidence="1 2">
    <name type="scientific">Streptomyces viridochromogenes Tue57</name>
    <dbReference type="NCBI Taxonomy" id="1160705"/>
    <lineage>
        <taxon>Bacteria</taxon>
        <taxon>Bacillati</taxon>
        <taxon>Actinomycetota</taxon>
        <taxon>Actinomycetes</taxon>
        <taxon>Kitasatosporales</taxon>
        <taxon>Streptomycetaceae</taxon>
        <taxon>Streptomyces</taxon>
    </lineage>
</organism>
<protein>
    <submittedName>
        <fullName evidence="1">Uncharacterized protein</fullName>
    </submittedName>
</protein>
<name>L8P3C9_STRVR</name>
<dbReference type="PATRIC" id="fig|1160705.3.peg.7972"/>
<reference evidence="1 2" key="1">
    <citation type="journal article" date="2013" name="Genome Announc.">
        <title>Draft Genome Sequence of Streptomyces viridochromogenes Strain Tu57, Producer of Avilamycin.</title>
        <authorList>
            <person name="Gruning B.A."/>
            <person name="Erxleben A."/>
            <person name="Hahnlein A."/>
            <person name="Gunther S."/>
        </authorList>
    </citation>
    <scope>NUCLEOTIDE SEQUENCE [LARGE SCALE GENOMIC DNA]</scope>
    <source>
        <strain evidence="1 2">Tue57</strain>
    </source>
</reference>
<evidence type="ECO:0000313" key="1">
    <source>
        <dbReference type="EMBL" id="ELS51000.1"/>
    </source>
</evidence>
<dbReference type="EMBL" id="AMLP01000255">
    <property type="protein sequence ID" value="ELS51000.1"/>
    <property type="molecule type" value="Genomic_DNA"/>
</dbReference>
<dbReference type="AlphaFoldDB" id="L8P3C9"/>
<gene>
    <name evidence="1" type="ORF">STVIR_8070</name>
</gene>
<accession>L8P3C9</accession>
<comment type="caution">
    <text evidence="1">The sequence shown here is derived from an EMBL/GenBank/DDBJ whole genome shotgun (WGS) entry which is preliminary data.</text>
</comment>
<dbReference type="Proteomes" id="UP000011205">
    <property type="component" value="Unassembled WGS sequence"/>
</dbReference>
<proteinExistence type="predicted"/>
<evidence type="ECO:0000313" key="2">
    <source>
        <dbReference type="Proteomes" id="UP000011205"/>
    </source>
</evidence>
<sequence>MASTPVPFTGFVHQLVLSADGSGLPVADDGCATEQERKSSVVLS</sequence>